<evidence type="ECO:0000313" key="4">
    <source>
        <dbReference type="Proteomes" id="UP000663852"/>
    </source>
</evidence>
<gene>
    <name evidence="3" type="ORF">EDS130_LOCUS33608</name>
</gene>
<evidence type="ECO:0000313" key="3">
    <source>
        <dbReference type="EMBL" id="CAF1357183.1"/>
    </source>
</evidence>
<accession>A0A815HTZ4</accession>
<comment type="caution">
    <text evidence="3">The sequence shown here is derived from an EMBL/GenBank/DDBJ whole genome shotgun (WGS) entry which is preliminary data.</text>
</comment>
<evidence type="ECO:0000256" key="1">
    <source>
        <dbReference type="SAM" id="Coils"/>
    </source>
</evidence>
<dbReference type="Proteomes" id="UP000663852">
    <property type="component" value="Unassembled WGS sequence"/>
</dbReference>
<feature type="coiled-coil region" evidence="1">
    <location>
        <begin position="278"/>
        <end position="312"/>
    </location>
</feature>
<name>A0A815HTZ4_ADIRI</name>
<evidence type="ECO:0000256" key="2">
    <source>
        <dbReference type="SAM" id="MobiDB-lite"/>
    </source>
</evidence>
<feature type="region of interest" description="Disordered" evidence="2">
    <location>
        <begin position="69"/>
        <end position="90"/>
    </location>
</feature>
<keyword evidence="1" id="KW-0175">Coiled coil</keyword>
<dbReference type="OrthoDB" id="9998638at2759"/>
<organism evidence="3 4">
    <name type="scientific">Adineta ricciae</name>
    <name type="common">Rotifer</name>
    <dbReference type="NCBI Taxonomy" id="249248"/>
    <lineage>
        <taxon>Eukaryota</taxon>
        <taxon>Metazoa</taxon>
        <taxon>Spiralia</taxon>
        <taxon>Gnathifera</taxon>
        <taxon>Rotifera</taxon>
        <taxon>Eurotatoria</taxon>
        <taxon>Bdelloidea</taxon>
        <taxon>Adinetida</taxon>
        <taxon>Adinetidae</taxon>
        <taxon>Adineta</taxon>
    </lineage>
</organism>
<reference evidence="3" key="1">
    <citation type="submission" date="2021-02" db="EMBL/GenBank/DDBJ databases">
        <authorList>
            <person name="Nowell W R."/>
        </authorList>
    </citation>
    <scope>NUCLEOTIDE SEQUENCE</scope>
</reference>
<sequence>METGYFDITHSFKIDSATYHVLGLRKDRPTYGNNYYIFNCSCDRSQSARLSLPPINSHWCHDYQKTEKKVRSSPANVPPSKPTTATTTPTAINNNNLTEIKQYMVDLMKKEREQLIASFREDFHSERTTLIKSFEKDSEVVNNVKTIVKNDKEELIRSIEKQRSILESTFERHVNNLNSSIELLKKTLTQSFKSQQEQFQSLERFYTDLNENIQQQIEQTIVKQYESQRTTTTIDRTSLKEIQATLIDVVRSHSTTDNDDDSLKRLFNDQKQHLTDLIMKQQRTYSTTIDEIKQLQKDLLNTMKEISSSNKQHEQTSLDVLFEQQTETLKELIIHQQDSSSTEFFEQTMRQILKEHFSTSNSSGMIRTPRPFKFSIVSGEYAQAFARLYIDGNEYPKEMHTLCQRDPHVENVIDCFVSPPSRDGPCEVIIYAKTAHETEYRAALCVQISDLNIPPCVTFPKVHPAFKDYECVLIEPLRRTLKVDEEIQLQMIVPNAKNIRIQNGDEVLHLNGDDYRNGLIRKTIQIQGKLDVYGQWNRGEDLPLCSFTN</sequence>
<dbReference type="AlphaFoldDB" id="A0A815HTZ4"/>
<proteinExistence type="predicted"/>
<dbReference type="EMBL" id="CAJNOJ010000270">
    <property type="protein sequence ID" value="CAF1357183.1"/>
    <property type="molecule type" value="Genomic_DNA"/>
</dbReference>
<protein>
    <submittedName>
        <fullName evidence="3">Uncharacterized protein</fullName>
    </submittedName>
</protein>